<reference evidence="8 9" key="1">
    <citation type="submission" date="2019-05" db="EMBL/GenBank/DDBJ databases">
        <authorList>
            <person name="Qu J.-H."/>
        </authorList>
    </citation>
    <scope>NUCLEOTIDE SEQUENCE [LARGE SCALE GENOMIC DNA]</scope>
    <source>
        <strain evidence="8 9">T17</strain>
    </source>
</reference>
<dbReference type="SUPFAM" id="SSF55785">
    <property type="entry name" value="PYP-like sensor domain (PAS domain)"/>
    <property type="match status" value="2"/>
</dbReference>
<dbReference type="InterPro" id="IPR013655">
    <property type="entry name" value="PAS_fold_3"/>
</dbReference>
<evidence type="ECO:0000256" key="5">
    <source>
        <dbReference type="ARBA" id="ARBA00022777"/>
    </source>
</evidence>
<name>A0A5R9L733_9BACT</name>
<dbReference type="InterPro" id="IPR003661">
    <property type="entry name" value="HisK_dim/P_dom"/>
</dbReference>
<protein>
    <recommendedName>
        <fullName evidence="2">histidine kinase</fullName>
        <ecNumber evidence="2">2.7.13.3</ecNumber>
    </recommendedName>
</protein>
<feature type="domain" description="Histidine kinase" evidence="6">
    <location>
        <begin position="433"/>
        <end position="650"/>
    </location>
</feature>
<dbReference type="InterPro" id="IPR052162">
    <property type="entry name" value="Sensor_kinase/Photoreceptor"/>
</dbReference>
<dbReference type="Proteomes" id="UP000306402">
    <property type="component" value="Unassembled WGS sequence"/>
</dbReference>
<evidence type="ECO:0000259" key="6">
    <source>
        <dbReference type="PROSITE" id="PS50109"/>
    </source>
</evidence>
<dbReference type="GO" id="GO:0000155">
    <property type="term" value="F:phosphorelay sensor kinase activity"/>
    <property type="evidence" value="ECO:0007669"/>
    <property type="project" value="InterPro"/>
</dbReference>
<dbReference type="SMART" id="SM00387">
    <property type="entry name" value="HATPase_c"/>
    <property type="match status" value="1"/>
</dbReference>
<dbReference type="InterPro" id="IPR036890">
    <property type="entry name" value="HATPase_C_sf"/>
</dbReference>
<feature type="domain" description="PAC" evidence="7">
    <location>
        <begin position="231"/>
        <end position="284"/>
    </location>
</feature>
<dbReference type="Pfam" id="PF08447">
    <property type="entry name" value="PAS_3"/>
    <property type="match status" value="2"/>
</dbReference>
<dbReference type="InterPro" id="IPR000700">
    <property type="entry name" value="PAS-assoc_C"/>
</dbReference>
<dbReference type="InterPro" id="IPR036097">
    <property type="entry name" value="HisK_dim/P_sf"/>
</dbReference>
<dbReference type="PROSITE" id="PS50109">
    <property type="entry name" value="HIS_KIN"/>
    <property type="match status" value="1"/>
</dbReference>
<dbReference type="SMART" id="SM00086">
    <property type="entry name" value="PAC"/>
    <property type="match status" value="2"/>
</dbReference>
<evidence type="ECO:0000256" key="2">
    <source>
        <dbReference type="ARBA" id="ARBA00012438"/>
    </source>
</evidence>
<accession>A0A5R9L733</accession>
<dbReference type="Pfam" id="PF08448">
    <property type="entry name" value="PAS_4"/>
    <property type="match status" value="1"/>
</dbReference>
<dbReference type="PANTHER" id="PTHR43304">
    <property type="entry name" value="PHYTOCHROME-LIKE PROTEIN CPH1"/>
    <property type="match status" value="1"/>
</dbReference>
<sequence>MGEIIRSYNWATSSVGPVDSWPQSLKTALSIILHSKFPMFLFWGKHLTCFYNDAYRPSLGDNGKHPSALGMPGEEVWPETWADIKPLIDSVLAGEGGTWSENQLLPIFRNGRMEDVYWTFSYSPVADESGKPCAVFVTCTETTGMVKTMTELKESKNLLEFAIDATELGVWDYNPRTNKFTGNVRLKEWFGLSPVCEIDLSHAIEVMAKKDQQRVTKAISDALVYELGGKYDIEYTIIHPATGFERMVRAKGKVWFTEDHEAYRFNGTLQDVTEQVAAQAQLEEIAEKMQLAINAGNLGSYELIFETGEIVATPQYKLHLGMATTEPLTFTKLVSLILPLDQEKVQRAVQTAVDQHTTFHADYRVTASDGSIRWVRAAGNPVYDDQDRAVKMVGVTLDITEQNEFAEALSKQVNERTVELQRSNDDLMQFAHVTSHDLKEPIRKIRIFAGRIQNELSAVLPEKGLRYLEKIQHASSRVMQMIEGILTYSEVNATKPEIEKIDLNKVIEDVETDLELMIHEKKATIRKVVLPEIEGTRVLLYQLFYNIMNNALKFSKENENAEIGITFQYLGDRVPAVEIAVADNGIGFDNEYQSRIFTTFARLNSKDSYEGSGLGLALCKKIVERHHGTIRASGQPGEGSVFHITLPLVQG</sequence>
<evidence type="ECO:0000256" key="3">
    <source>
        <dbReference type="ARBA" id="ARBA00022553"/>
    </source>
</evidence>
<dbReference type="Gene3D" id="2.10.70.100">
    <property type="match status" value="2"/>
</dbReference>
<comment type="catalytic activity">
    <reaction evidence="1">
        <text>ATP + protein L-histidine = ADP + protein N-phospho-L-histidine.</text>
        <dbReference type="EC" id="2.7.13.3"/>
    </reaction>
</comment>
<dbReference type="FunFam" id="3.30.565.10:FF:000006">
    <property type="entry name" value="Sensor histidine kinase WalK"/>
    <property type="match status" value="1"/>
</dbReference>
<dbReference type="PANTHER" id="PTHR43304:SF1">
    <property type="entry name" value="PAC DOMAIN-CONTAINING PROTEIN"/>
    <property type="match status" value="1"/>
</dbReference>
<dbReference type="InterPro" id="IPR005467">
    <property type="entry name" value="His_kinase_dom"/>
</dbReference>
<dbReference type="CDD" id="cd00130">
    <property type="entry name" value="PAS"/>
    <property type="match status" value="1"/>
</dbReference>
<dbReference type="Pfam" id="PF02518">
    <property type="entry name" value="HATPase_c"/>
    <property type="match status" value="1"/>
</dbReference>
<dbReference type="SMART" id="SM00388">
    <property type="entry name" value="HisKA"/>
    <property type="match status" value="1"/>
</dbReference>
<gene>
    <name evidence="8" type="ORF">FEN17_07195</name>
</gene>
<dbReference type="InterPro" id="IPR035965">
    <property type="entry name" value="PAS-like_dom_sf"/>
</dbReference>
<evidence type="ECO:0000259" key="7">
    <source>
        <dbReference type="PROSITE" id="PS50113"/>
    </source>
</evidence>
<dbReference type="NCBIfam" id="TIGR00229">
    <property type="entry name" value="sensory_box"/>
    <property type="match status" value="1"/>
</dbReference>
<dbReference type="Gene3D" id="3.30.565.10">
    <property type="entry name" value="Histidine kinase-like ATPase, C-terminal domain"/>
    <property type="match status" value="1"/>
</dbReference>
<dbReference type="InterPro" id="IPR001610">
    <property type="entry name" value="PAC"/>
</dbReference>
<evidence type="ECO:0000313" key="9">
    <source>
        <dbReference type="Proteomes" id="UP000306402"/>
    </source>
</evidence>
<dbReference type="InterPro" id="IPR013656">
    <property type="entry name" value="PAS_4"/>
</dbReference>
<comment type="caution">
    <text evidence="8">The sequence shown here is derived from an EMBL/GenBank/DDBJ whole genome shotgun (WGS) entry which is preliminary data.</text>
</comment>
<evidence type="ECO:0000256" key="4">
    <source>
        <dbReference type="ARBA" id="ARBA00022679"/>
    </source>
</evidence>
<dbReference type="Pfam" id="PF00512">
    <property type="entry name" value="HisKA"/>
    <property type="match status" value="1"/>
</dbReference>
<dbReference type="EMBL" id="VCEJ01000002">
    <property type="protein sequence ID" value="TLV04090.1"/>
    <property type="molecule type" value="Genomic_DNA"/>
</dbReference>
<dbReference type="PRINTS" id="PR00344">
    <property type="entry name" value="BCTRLSENSOR"/>
</dbReference>
<evidence type="ECO:0000313" key="8">
    <source>
        <dbReference type="EMBL" id="TLV04090.1"/>
    </source>
</evidence>
<dbReference type="Gene3D" id="3.30.450.20">
    <property type="entry name" value="PAS domain"/>
    <property type="match status" value="3"/>
</dbReference>
<dbReference type="CDD" id="cd00082">
    <property type="entry name" value="HisKA"/>
    <property type="match status" value="1"/>
</dbReference>
<proteinExistence type="predicted"/>
<feature type="domain" description="PAC" evidence="7">
    <location>
        <begin position="359"/>
        <end position="411"/>
    </location>
</feature>
<dbReference type="InterPro" id="IPR000014">
    <property type="entry name" value="PAS"/>
</dbReference>
<dbReference type="PROSITE" id="PS50113">
    <property type="entry name" value="PAC"/>
    <property type="match status" value="2"/>
</dbReference>
<dbReference type="SUPFAM" id="SSF47384">
    <property type="entry name" value="Homodimeric domain of signal transducing histidine kinase"/>
    <property type="match status" value="1"/>
</dbReference>
<dbReference type="SUPFAM" id="SSF55874">
    <property type="entry name" value="ATPase domain of HSP90 chaperone/DNA topoisomerase II/histidine kinase"/>
    <property type="match status" value="1"/>
</dbReference>
<keyword evidence="9" id="KW-1185">Reference proteome</keyword>
<evidence type="ECO:0000256" key="1">
    <source>
        <dbReference type="ARBA" id="ARBA00000085"/>
    </source>
</evidence>
<dbReference type="OrthoDB" id="9766459at2"/>
<dbReference type="InterPro" id="IPR003594">
    <property type="entry name" value="HATPase_dom"/>
</dbReference>
<keyword evidence="4" id="KW-0808">Transferase</keyword>
<dbReference type="InterPro" id="IPR004358">
    <property type="entry name" value="Sig_transdc_His_kin-like_C"/>
</dbReference>
<dbReference type="Gene3D" id="1.10.287.130">
    <property type="match status" value="1"/>
</dbReference>
<dbReference type="AlphaFoldDB" id="A0A5R9L733"/>
<dbReference type="EC" id="2.7.13.3" evidence="2"/>
<keyword evidence="3" id="KW-0597">Phosphoprotein</keyword>
<organism evidence="8 9">
    <name type="scientific">Dyadobacter luticola</name>
    <dbReference type="NCBI Taxonomy" id="1979387"/>
    <lineage>
        <taxon>Bacteria</taxon>
        <taxon>Pseudomonadati</taxon>
        <taxon>Bacteroidota</taxon>
        <taxon>Cytophagia</taxon>
        <taxon>Cytophagales</taxon>
        <taxon>Spirosomataceae</taxon>
        <taxon>Dyadobacter</taxon>
    </lineage>
</organism>
<keyword evidence="5" id="KW-0418">Kinase</keyword>